<protein>
    <recommendedName>
        <fullName evidence="9">Polysaccharide biosynthesis protein C-terminal domain-containing protein</fullName>
    </recommendedName>
</protein>
<feature type="transmembrane region" description="Helical" evidence="6">
    <location>
        <begin position="173"/>
        <end position="195"/>
    </location>
</feature>
<feature type="transmembrane region" description="Helical" evidence="6">
    <location>
        <begin position="379"/>
        <end position="399"/>
    </location>
</feature>
<feature type="transmembrane region" description="Helical" evidence="6">
    <location>
        <begin position="113"/>
        <end position="134"/>
    </location>
</feature>
<evidence type="ECO:0000256" key="2">
    <source>
        <dbReference type="ARBA" id="ARBA00022475"/>
    </source>
</evidence>
<feature type="transmembrane region" description="Helical" evidence="6">
    <location>
        <begin position="207"/>
        <end position="227"/>
    </location>
</feature>
<feature type="transmembrane region" description="Helical" evidence="6">
    <location>
        <begin position="288"/>
        <end position="319"/>
    </location>
</feature>
<feature type="transmembrane region" description="Helical" evidence="6">
    <location>
        <begin position="354"/>
        <end position="373"/>
    </location>
</feature>
<dbReference type="EMBL" id="JAHYBZ010000001">
    <property type="protein sequence ID" value="MBW6396485.1"/>
    <property type="molecule type" value="Genomic_DNA"/>
</dbReference>
<dbReference type="RefSeq" id="WP_219760864.1">
    <property type="nucleotide sequence ID" value="NZ_JAHYBZ010000001.1"/>
</dbReference>
<reference evidence="7 8" key="1">
    <citation type="submission" date="2021-07" db="EMBL/GenBank/DDBJ databases">
        <authorList>
            <person name="So Y."/>
        </authorList>
    </citation>
    <scope>NUCLEOTIDE SEQUENCE [LARGE SCALE GENOMIC DNA]</scope>
    <source>
        <strain evidence="7 8">HJA6</strain>
    </source>
</reference>
<proteinExistence type="predicted"/>
<keyword evidence="3 6" id="KW-0812">Transmembrane</keyword>
<feature type="transmembrane region" description="Helical" evidence="6">
    <location>
        <begin position="325"/>
        <end position="347"/>
    </location>
</feature>
<evidence type="ECO:0000256" key="6">
    <source>
        <dbReference type="SAM" id="Phobius"/>
    </source>
</evidence>
<feature type="transmembrane region" description="Helical" evidence="6">
    <location>
        <begin position="141"/>
        <end position="167"/>
    </location>
</feature>
<dbReference type="PANTHER" id="PTHR30250:SF11">
    <property type="entry name" value="O-ANTIGEN TRANSPORTER-RELATED"/>
    <property type="match status" value="1"/>
</dbReference>
<feature type="transmembrane region" description="Helical" evidence="6">
    <location>
        <begin position="81"/>
        <end position="101"/>
    </location>
</feature>
<evidence type="ECO:0000256" key="4">
    <source>
        <dbReference type="ARBA" id="ARBA00022989"/>
    </source>
</evidence>
<dbReference type="PANTHER" id="PTHR30250">
    <property type="entry name" value="PST FAMILY PREDICTED COLANIC ACID TRANSPORTER"/>
    <property type="match status" value="1"/>
</dbReference>
<sequence>MIGGRIGFVCLWFIGIMLVYRGLGRDEAGLVQAGLFAVAIACVKIASGFIVDPGDLALMRRVPTLLHEDPAAAYALFRGAFALRMAMAAVVAVALLAFAALAGESTAASIAPLMGWIVVAILADALFRSVMVVLQASERFTALVLLEGMLQIARLVAVLMLWAGAWITVERVLAAYGAITLAAAVTGAALLLPAGLLRSLEFRRGDILELLVFLRWMVPAMMIGAVNERLDVMLVFASEGADAAGRYGAMAALAMTADIVAGSLSSVIQPRIARMRSDSSYTSNLRMFLVFSIPATTLALLAALLLAAPVVEIVLGAGYVPGVPAFLWLLAGTLFWLAIAPLPLAMVAVHAPSLTVVIALCQTVLVTLVGFALLNVFGIVGMAQGVCVARVGVALLLLAHAQRLARGKVEIRLGPREVSCGELGH</sequence>
<feature type="transmembrane region" description="Helical" evidence="6">
    <location>
        <begin position="7"/>
        <end position="23"/>
    </location>
</feature>
<evidence type="ECO:0000313" key="7">
    <source>
        <dbReference type="EMBL" id="MBW6396485.1"/>
    </source>
</evidence>
<evidence type="ECO:0000313" key="8">
    <source>
        <dbReference type="Proteomes" id="UP001196565"/>
    </source>
</evidence>
<dbReference type="Proteomes" id="UP001196565">
    <property type="component" value="Unassembled WGS sequence"/>
</dbReference>
<evidence type="ECO:0008006" key="9">
    <source>
        <dbReference type="Google" id="ProtNLM"/>
    </source>
</evidence>
<comment type="caution">
    <text evidence="7">The sequence shown here is derived from an EMBL/GenBank/DDBJ whole genome shotgun (WGS) entry which is preliminary data.</text>
</comment>
<accession>A0ABS7A584</accession>
<name>A0ABS7A584_9PROT</name>
<keyword evidence="2" id="KW-1003">Cell membrane</keyword>
<keyword evidence="8" id="KW-1185">Reference proteome</keyword>
<keyword evidence="5 6" id="KW-0472">Membrane</keyword>
<keyword evidence="4 6" id="KW-1133">Transmembrane helix</keyword>
<comment type="subcellular location">
    <subcellularLocation>
        <location evidence="1">Cell membrane</location>
        <topology evidence="1">Multi-pass membrane protein</topology>
    </subcellularLocation>
</comment>
<evidence type="ECO:0000256" key="5">
    <source>
        <dbReference type="ARBA" id="ARBA00023136"/>
    </source>
</evidence>
<gene>
    <name evidence="7" type="ORF">KPL78_01440</name>
</gene>
<organism evidence="7 8">
    <name type="scientific">Roseomonas alba</name>
    <dbReference type="NCBI Taxonomy" id="2846776"/>
    <lineage>
        <taxon>Bacteria</taxon>
        <taxon>Pseudomonadati</taxon>
        <taxon>Pseudomonadota</taxon>
        <taxon>Alphaproteobacteria</taxon>
        <taxon>Acetobacterales</taxon>
        <taxon>Roseomonadaceae</taxon>
        <taxon>Roseomonas</taxon>
    </lineage>
</organism>
<feature type="transmembrane region" description="Helical" evidence="6">
    <location>
        <begin position="247"/>
        <end position="268"/>
    </location>
</feature>
<dbReference type="InterPro" id="IPR050833">
    <property type="entry name" value="Poly_Biosynth_Transport"/>
</dbReference>
<evidence type="ECO:0000256" key="3">
    <source>
        <dbReference type="ARBA" id="ARBA00022692"/>
    </source>
</evidence>
<feature type="transmembrane region" description="Helical" evidence="6">
    <location>
        <begin position="29"/>
        <end position="51"/>
    </location>
</feature>
<evidence type="ECO:0000256" key="1">
    <source>
        <dbReference type="ARBA" id="ARBA00004651"/>
    </source>
</evidence>